<dbReference type="Proteomes" id="UP001165960">
    <property type="component" value="Unassembled WGS sequence"/>
</dbReference>
<proteinExistence type="predicted"/>
<evidence type="ECO:0000313" key="2">
    <source>
        <dbReference type="Proteomes" id="UP001165960"/>
    </source>
</evidence>
<reference evidence="1" key="1">
    <citation type="submission" date="2022-04" db="EMBL/GenBank/DDBJ databases">
        <title>Genome of the entomopathogenic fungus Entomophthora muscae.</title>
        <authorList>
            <person name="Elya C."/>
            <person name="Lovett B.R."/>
            <person name="Lee E."/>
            <person name="Macias A.M."/>
            <person name="Hajek A.E."/>
            <person name="De Bivort B.L."/>
            <person name="Kasson M.T."/>
            <person name="De Fine Licht H.H."/>
            <person name="Stajich J.E."/>
        </authorList>
    </citation>
    <scope>NUCLEOTIDE SEQUENCE</scope>
    <source>
        <strain evidence="1">Berkeley</strain>
    </source>
</reference>
<protein>
    <submittedName>
        <fullName evidence="1">Ribosylnicotinamide kinase</fullName>
        <ecNumber evidence="1">2.7.1.-</ecNumber>
    </submittedName>
</protein>
<organism evidence="1 2">
    <name type="scientific">Entomophthora muscae</name>
    <dbReference type="NCBI Taxonomy" id="34485"/>
    <lineage>
        <taxon>Eukaryota</taxon>
        <taxon>Fungi</taxon>
        <taxon>Fungi incertae sedis</taxon>
        <taxon>Zoopagomycota</taxon>
        <taxon>Entomophthoromycotina</taxon>
        <taxon>Entomophthoromycetes</taxon>
        <taxon>Entomophthorales</taxon>
        <taxon>Entomophthoraceae</taxon>
        <taxon>Entomophthora</taxon>
    </lineage>
</organism>
<keyword evidence="1" id="KW-0418">Kinase</keyword>
<keyword evidence="2" id="KW-1185">Reference proteome</keyword>
<dbReference type="EC" id="2.7.1.-" evidence="1"/>
<accession>A0ACC2THW5</accession>
<evidence type="ECO:0000313" key="1">
    <source>
        <dbReference type="EMBL" id="KAJ9073847.1"/>
    </source>
</evidence>
<keyword evidence="1" id="KW-0808">Transferase</keyword>
<comment type="caution">
    <text evidence="1">The sequence shown here is derived from an EMBL/GenBank/DDBJ whole genome shotgun (WGS) entry which is preliminary data.</text>
</comment>
<name>A0ACC2THW5_9FUNG</name>
<gene>
    <name evidence="1" type="primary">NRK1_1</name>
    <name evidence="1" type="ORF">DSO57_1012177</name>
</gene>
<dbReference type="EMBL" id="QTSX02002883">
    <property type="protein sequence ID" value="KAJ9073847.1"/>
    <property type="molecule type" value="Genomic_DNA"/>
</dbReference>
<sequence>MIPSRMQQVGYEITSTPESAKKVFDPSTRYIIVEGFLFFHDPKFLSLLDGAILAWADYPTLLERREARPGYETKEGFWADPPQYFEKVVWPSFRTFYHSFTSDSIDNVSPAMFNSSSLSPCPPAQINHPGLNWTEKYVVIRTDSSKPLGHSSLEIISHLASIL</sequence>